<accession>A0AAD4SUT7</accession>
<sequence length="77" mass="8279">MELRCPYVLGYLISSATGSGTQGQLISSGPLSFLKVHDSGQMVPMDQPKATLEMLRRWTHGKLSVEAESDDGVAADL</sequence>
<dbReference type="GO" id="GO:0004185">
    <property type="term" value="F:serine-type carboxypeptidase activity"/>
    <property type="evidence" value="ECO:0007669"/>
    <property type="project" value="InterPro"/>
</dbReference>
<dbReference type="InterPro" id="IPR001563">
    <property type="entry name" value="Peptidase_S10"/>
</dbReference>
<evidence type="ECO:0000313" key="3">
    <source>
        <dbReference type="Proteomes" id="UP001202328"/>
    </source>
</evidence>
<dbReference type="InterPro" id="IPR029058">
    <property type="entry name" value="AB_hydrolase_fold"/>
</dbReference>
<dbReference type="GO" id="GO:0006508">
    <property type="term" value="P:proteolysis"/>
    <property type="evidence" value="ECO:0007669"/>
    <property type="project" value="InterPro"/>
</dbReference>
<comment type="similarity">
    <text evidence="1">Belongs to the peptidase S10 family.</text>
</comment>
<comment type="caution">
    <text evidence="2">The sequence shown here is derived from an EMBL/GenBank/DDBJ whole genome shotgun (WGS) entry which is preliminary data.</text>
</comment>
<keyword evidence="3" id="KW-1185">Reference proteome</keyword>
<proteinExistence type="inferred from homology"/>
<name>A0AAD4SUT7_9MAGN</name>
<dbReference type="Proteomes" id="UP001202328">
    <property type="component" value="Unassembled WGS sequence"/>
</dbReference>
<dbReference type="SUPFAM" id="SSF53474">
    <property type="entry name" value="alpha/beta-Hydrolases"/>
    <property type="match status" value="1"/>
</dbReference>
<dbReference type="EMBL" id="JAJJMB010008589">
    <property type="protein sequence ID" value="KAI3923022.1"/>
    <property type="molecule type" value="Genomic_DNA"/>
</dbReference>
<protein>
    <submittedName>
        <fullName evidence="2">Uncharacterized protein</fullName>
    </submittedName>
</protein>
<evidence type="ECO:0000256" key="1">
    <source>
        <dbReference type="ARBA" id="ARBA00009431"/>
    </source>
</evidence>
<dbReference type="Gene3D" id="3.40.50.12670">
    <property type="match status" value="1"/>
</dbReference>
<organism evidence="2 3">
    <name type="scientific">Papaver atlanticum</name>
    <dbReference type="NCBI Taxonomy" id="357466"/>
    <lineage>
        <taxon>Eukaryota</taxon>
        <taxon>Viridiplantae</taxon>
        <taxon>Streptophyta</taxon>
        <taxon>Embryophyta</taxon>
        <taxon>Tracheophyta</taxon>
        <taxon>Spermatophyta</taxon>
        <taxon>Magnoliopsida</taxon>
        <taxon>Ranunculales</taxon>
        <taxon>Papaveraceae</taxon>
        <taxon>Papaveroideae</taxon>
        <taxon>Papaver</taxon>
    </lineage>
</organism>
<reference evidence="2" key="1">
    <citation type="submission" date="2022-04" db="EMBL/GenBank/DDBJ databases">
        <title>A functionally conserved STORR gene fusion in Papaver species that diverged 16.8 million years ago.</title>
        <authorList>
            <person name="Catania T."/>
        </authorList>
    </citation>
    <scope>NUCLEOTIDE SEQUENCE</scope>
    <source>
        <strain evidence="2">S-188037</strain>
    </source>
</reference>
<gene>
    <name evidence="2" type="ORF">MKW98_013556</name>
</gene>
<dbReference type="Pfam" id="PF00450">
    <property type="entry name" value="Peptidase_S10"/>
    <property type="match status" value="1"/>
</dbReference>
<evidence type="ECO:0000313" key="2">
    <source>
        <dbReference type="EMBL" id="KAI3923022.1"/>
    </source>
</evidence>
<dbReference type="AlphaFoldDB" id="A0AAD4SUT7"/>